<dbReference type="GO" id="GO:0043022">
    <property type="term" value="F:ribosome binding"/>
    <property type="evidence" value="ECO:0007669"/>
    <property type="project" value="UniProtKB-UniRule"/>
</dbReference>
<dbReference type="CDD" id="cd16263">
    <property type="entry name" value="BipA_III"/>
    <property type="match status" value="1"/>
</dbReference>
<dbReference type="GO" id="GO:0005829">
    <property type="term" value="C:cytosol"/>
    <property type="evidence" value="ECO:0007669"/>
    <property type="project" value="TreeGrafter"/>
</dbReference>
<dbReference type="STRING" id="224999.GCA_001485475_00403"/>
<dbReference type="InterPro" id="IPR004161">
    <property type="entry name" value="EFTu-like_2"/>
</dbReference>
<keyword evidence="4" id="KW-0690">Ribosome biogenesis</keyword>
<feature type="domain" description="Tr-type G" evidence="5">
    <location>
        <begin position="6"/>
        <end position="201"/>
    </location>
</feature>
<evidence type="ECO:0000256" key="4">
    <source>
        <dbReference type="HAMAP-Rule" id="MF_00849"/>
    </source>
</evidence>
<dbReference type="PROSITE" id="PS51722">
    <property type="entry name" value="G_TR_2"/>
    <property type="match status" value="1"/>
</dbReference>
<dbReference type="CDD" id="cd03710">
    <property type="entry name" value="BipA_TypA_C"/>
    <property type="match status" value="1"/>
</dbReference>
<dbReference type="CDD" id="cd03691">
    <property type="entry name" value="BipA_TypA_II"/>
    <property type="match status" value="1"/>
</dbReference>
<dbReference type="InterPro" id="IPR035651">
    <property type="entry name" value="BipA_V"/>
</dbReference>
<dbReference type="FunFam" id="3.30.70.870:FF:000003">
    <property type="entry name" value="GTP-binding protein TypA"/>
    <property type="match status" value="1"/>
</dbReference>
<dbReference type="CDD" id="cd01891">
    <property type="entry name" value="TypA_BipA"/>
    <property type="match status" value="1"/>
</dbReference>
<dbReference type="SUPFAM" id="SSF50447">
    <property type="entry name" value="Translation proteins"/>
    <property type="match status" value="1"/>
</dbReference>
<dbReference type="InterPro" id="IPR047041">
    <property type="entry name" value="BipA_GTP-bd_dom"/>
</dbReference>
<keyword evidence="4" id="KW-0820">tRNA-binding</keyword>
<evidence type="ECO:0000313" key="7">
    <source>
        <dbReference type="Proteomes" id="UP000062160"/>
    </source>
</evidence>
<dbReference type="InterPro" id="IPR027417">
    <property type="entry name" value="P-loop_NTPase"/>
</dbReference>
<comment type="catalytic activity">
    <reaction evidence="3 4">
        <text>GTP + H2O = GDP + phosphate + H(+)</text>
        <dbReference type="Rhea" id="RHEA:19669"/>
        <dbReference type="ChEBI" id="CHEBI:15377"/>
        <dbReference type="ChEBI" id="CHEBI:15378"/>
        <dbReference type="ChEBI" id="CHEBI:37565"/>
        <dbReference type="ChEBI" id="CHEBI:43474"/>
        <dbReference type="ChEBI" id="CHEBI:58189"/>
    </reaction>
</comment>
<dbReference type="NCBIfam" id="TIGR01394">
    <property type="entry name" value="TypA_BipA"/>
    <property type="match status" value="1"/>
</dbReference>
<feature type="binding site" evidence="4">
    <location>
        <begin position="18"/>
        <end position="23"/>
    </location>
    <ligand>
        <name>GTP</name>
        <dbReference type="ChEBI" id="CHEBI:37565"/>
    </ligand>
</feature>
<evidence type="ECO:0000256" key="2">
    <source>
        <dbReference type="ARBA" id="ARBA00023134"/>
    </source>
</evidence>
<dbReference type="FunFam" id="2.40.30.10:FF:000016">
    <property type="entry name" value="GTP-binding protein TypA"/>
    <property type="match status" value="1"/>
</dbReference>
<dbReference type="GO" id="GO:0003924">
    <property type="term" value="F:GTPase activity"/>
    <property type="evidence" value="ECO:0007669"/>
    <property type="project" value="UniProtKB-UniRule"/>
</dbReference>
<dbReference type="Gene3D" id="3.30.70.870">
    <property type="entry name" value="Elongation Factor G (Translational Gtpase), domain 3"/>
    <property type="match status" value="1"/>
</dbReference>
<feature type="binding site" evidence="4">
    <location>
        <begin position="131"/>
        <end position="134"/>
    </location>
    <ligand>
        <name>GTP</name>
        <dbReference type="ChEBI" id="CHEBI:37565"/>
    </ligand>
</feature>
<dbReference type="Gene3D" id="3.40.50.300">
    <property type="entry name" value="P-loop containing nucleotide triphosphate hydrolases"/>
    <property type="match status" value="1"/>
</dbReference>
<dbReference type="Pfam" id="PF00679">
    <property type="entry name" value="EFG_C"/>
    <property type="match status" value="1"/>
</dbReference>
<dbReference type="FunFam" id="3.30.70.240:FF:000002">
    <property type="entry name" value="GTP-binding protein TypA"/>
    <property type="match status" value="1"/>
</dbReference>
<dbReference type="PRINTS" id="PR00315">
    <property type="entry name" value="ELONGATNFCT"/>
</dbReference>
<dbReference type="AlphaFoldDB" id="A0A0U9HCA3"/>
<dbReference type="PROSITE" id="PS00301">
    <property type="entry name" value="G_TR_1"/>
    <property type="match status" value="1"/>
</dbReference>
<comment type="subcellular location">
    <subcellularLocation>
        <location evidence="4">Cytoplasm</location>
    </subcellularLocation>
    <text evidence="4">Binds to ribosomes.</text>
</comment>
<dbReference type="InterPro" id="IPR000640">
    <property type="entry name" value="EFG_V-like"/>
</dbReference>
<dbReference type="FunFam" id="3.40.50.300:FF:000055">
    <property type="entry name" value="GTP-binding protein TypA"/>
    <property type="match status" value="1"/>
</dbReference>
<dbReference type="GO" id="GO:0005525">
    <property type="term" value="F:GTP binding"/>
    <property type="evidence" value="ECO:0007669"/>
    <property type="project" value="UniProtKB-UniRule"/>
</dbReference>
<dbReference type="NCBIfam" id="TIGR00231">
    <property type="entry name" value="small_GTP"/>
    <property type="match status" value="1"/>
</dbReference>
<dbReference type="InterPro" id="IPR042116">
    <property type="entry name" value="TypA/BipA_C"/>
</dbReference>
<dbReference type="GO" id="GO:0019843">
    <property type="term" value="F:rRNA binding"/>
    <property type="evidence" value="ECO:0007669"/>
    <property type="project" value="UniProtKB-KW"/>
</dbReference>
<dbReference type="InterPro" id="IPR005225">
    <property type="entry name" value="Small_GTP-bd"/>
</dbReference>
<dbReference type="SUPFAM" id="SSF52540">
    <property type="entry name" value="P-loop containing nucleoside triphosphate hydrolases"/>
    <property type="match status" value="1"/>
</dbReference>
<keyword evidence="7" id="KW-1185">Reference proteome</keyword>
<dbReference type="Gene3D" id="3.30.70.240">
    <property type="match status" value="1"/>
</dbReference>
<name>A0A0U9HCA3_9FIRM</name>
<dbReference type="EC" id="3.6.5.-" evidence="4"/>
<dbReference type="Pfam" id="PF21018">
    <property type="entry name" value="BipA_C"/>
    <property type="match status" value="1"/>
</dbReference>
<keyword evidence="4" id="KW-0694">RNA-binding</keyword>
<dbReference type="Gene3D" id="2.40.50.250">
    <property type="entry name" value="bipa protein"/>
    <property type="match status" value="1"/>
</dbReference>
<dbReference type="GO" id="GO:1990904">
    <property type="term" value="C:ribonucleoprotein complex"/>
    <property type="evidence" value="ECO:0007669"/>
    <property type="project" value="TreeGrafter"/>
</dbReference>
<dbReference type="GO" id="GO:0000049">
    <property type="term" value="F:tRNA binding"/>
    <property type="evidence" value="ECO:0007669"/>
    <property type="project" value="UniProtKB-KW"/>
</dbReference>
<dbReference type="PANTHER" id="PTHR42908:SF8">
    <property type="entry name" value="TR-TYPE G DOMAIN-CONTAINING PROTEIN"/>
    <property type="match status" value="1"/>
</dbReference>
<dbReference type="InterPro" id="IPR048876">
    <property type="entry name" value="BipA_C"/>
</dbReference>
<protein>
    <recommendedName>
        <fullName evidence="4">Large ribosomal subunit assembly factor BipA</fullName>
        <ecNumber evidence="4">3.6.5.-</ecNumber>
    </recommendedName>
    <alternativeName>
        <fullName evidence="4">GTP-binding protein BipA</fullName>
    </alternativeName>
</protein>
<dbReference type="GO" id="GO:0000027">
    <property type="term" value="P:ribosomal large subunit assembly"/>
    <property type="evidence" value="ECO:0007669"/>
    <property type="project" value="UniProtKB-UniRule"/>
</dbReference>
<organism evidence="6">
    <name type="scientific">Tepidanaerobacter syntrophicus</name>
    <dbReference type="NCBI Taxonomy" id="224999"/>
    <lineage>
        <taxon>Bacteria</taxon>
        <taxon>Bacillati</taxon>
        <taxon>Bacillota</taxon>
        <taxon>Clostridia</taxon>
        <taxon>Thermosediminibacterales</taxon>
        <taxon>Tepidanaerobacteraceae</taxon>
        <taxon>Tepidanaerobacter</taxon>
    </lineage>
</organism>
<sequence length="610" mass="68033">MNTKRNDIRNIAIIAHVDHGKTTLVDGMLKQSGIFRQNQKVEERIMDSNEIERERGITILAKNTAVTYNGIKINIIDTPGHADFGGEVERVLKMVDGVLLLVDAFEGPMPQTRFVLKKALALDLPAIVVINKIDRPDARVNQVLDEILELFIDLGANDSQIEFPVIYASARDGYAKLDLNDTSNDLKPLFEAIINYVPAPVGDPDAPVQVLITTLDYDEYVGRIAIGRVFRGTIIVGQEYAVCKKDGSIEKVKISNLFEFNGLKREPAESATVGDIIAVTGIEDIEIGETIADAEKPEPVPYVNIDEPTLSMIFSVNNSPFAGKEGEYITSRHLRDRLFKEARSNVSLRVEETDSPDKFKVSGRGELHLSVLIETMRREGFEFQVSKPTVIMKEVNGKIMEPIESVVIDVPEAYVGIVMEKMGMRRGQLLSMENLSGNSVRLEFEIPTRGLLGYRSEFITDTKGEGIINSVFAGFAPYKGDIPTRNRGSLIAFETGESNTYGLYNAQERGTLFIGPQTKVYEGMIVGENSRPDDLDINVCKKKHITNLRSSTAEETLRLTPPKEMTLEKCLEFIADDELLEVTPKSLRMRKAVLSRQDRQKMKGRTSKVN</sequence>
<dbReference type="InterPro" id="IPR047042">
    <property type="entry name" value="BipA_II"/>
</dbReference>
<reference evidence="6" key="1">
    <citation type="journal article" date="2016" name="Genome Announc.">
        <title>Draft Genome Sequence of the Syntrophic Lactate-Degrading Bacterium Tepidanaerobacter syntrophicus JLT.</title>
        <authorList>
            <person name="Matsuura N."/>
            <person name="Ohashi A."/>
            <person name="Tourlousse D.M."/>
            <person name="Sekiguchi Y."/>
        </authorList>
    </citation>
    <scope>NUCLEOTIDE SEQUENCE [LARGE SCALE GENOMIC DNA]</scope>
    <source>
        <strain evidence="6">JL</strain>
    </source>
</reference>
<evidence type="ECO:0000256" key="1">
    <source>
        <dbReference type="ARBA" id="ARBA00022741"/>
    </source>
</evidence>
<dbReference type="InterPro" id="IPR009000">
    <property type="entry name" value="Transl_B-barrel_sf"/>
</dbReference>
<dbReference type="SMART" id="SM00838">
    <property type="entry name" value="EFG_C"/>
    <property type="match status" value="1"/>
</dbReference>
<dbReference type="FunFam" id="2.40.50.250:FF:000001">
    <property type="entry name" value="GTP-binding protein TypA"/>
    <property type="match status" value="1"/>
</dbReference>
<dbReference type="EMBL" id="DF976999">
    <property type="protein sequence ID" value="GAQ24421.1"/>
    <property type="molecule type" value="Genomic_DNA"/>
</dbReference>
<keyword evidence="1 4" id="KW-0547">Nucleotide-binding</keyword>
<comment type="subunit">
    <text evidence="4">Monomer.</text>
</comment>
<dbReference type="InterPro" id="IPR035647">
    <property type="entry name" value="EFG_III/V"/>
</dbReference>
<dbReference type="RefSeq" id="WP_059031491.1">
    <property type="nucleotide sequence ID" value="NZ_BSDW01000001.1"/>
</dbReference>
<dbReference type="GO" id="GO:0009409">
    <property type="term" value="P:response to cold"/>
    <property type="evidence" value="ECO:0007669"/>
    <property type="project" value="UniProtKB-ARBA"/>
</dbReference>
<dbReference type="InterPro" id="IPR031157">
    <property type="entry name" value="G_TR_CS"/>
</dbReference>
<dbReference type="SUPFAM" id="SSF54980">
    <property type="entry name" value="EF-G C-terminal domain-like"/>
    <property type="match status" value="2"/>
</dbReference>
<dbReference type="PANTHER" id="PTHR42908">
    <property type="entry name" value="TRANSLATION ELONGATION FACTOR-RELATED"/>
    <property type="match status" value="1"/>
</dbReference>
<dbReference type="GO" id="GO:0010467">
    <property type="term" value="P:gene expression"/>
    <property type="evidence" value="ECO:0007669"/>
    <property type="project" value="UniProtKB-ARBA"/>
</dbReference>
<dbReference type="InterPro" id="IPR006298">
    <property type="entry name" value="BipA"/>
</dbReference>
<dbReference type="Proteomes" id="UP000062160">
    <property type="component" value="Unassembled WGS sequence"/>
</dbReference>
<keyword evidence="4" id="KW-0963">Cytoplasm</keyword>
<dbReference type="OrthoDB" id="9801591at2"/>
<keyword evidence="2 4" id="KW-0342">GTP-binding</keyword>
<evidence type="ECO:0000256" key="3">
    <source>
        <dbReference type="ARBA" id="ARBA00048548"/>
    </source>
</evidence>
<keyword evidence="4" id="KW-0378">Hydrolase</keyword>
<dbReference type="InterPro" id="IPR047043">
    <property type="entry name" value="BipA_III"/>
</dbReference>
<keyword evidence="4" id="KW-0699">rRNA-binding</keyword>
<accession>A0A0U9HCA3</accession>
<comment type="similarity">
    <text evidence="4">Belongs to the TRAFAC class translation factor GTPase superfamily. Classic translation factor GTPase family. BipA subfamily.</text>
</comment>
<dbReference type="Pfam" id="PF03144">
    <property type="entry name" value="GTP_EFTU_D2"/>
    <property type="match status" value="1"/>
</dbReference>
<dbReference type="InterPro" id="IPR000795">
    <property type="entry name" value="T_Tr_GTP-bd_dom"/>
</dbReference>
<evidence type="ECO:0000313" key="6">
    <source>
        <dbReference type="EMBL" id="GAQ24421.1"/>
    </source>
</evidence>
<comment type="function">
    <text evidence="4">A 50S ribosomal subunit assembly protein with GTPase activity, required for 50S subunit assembly at low temperatures, may also play a role in translation. Binds GTP and analogs. Binds the 70S ribosome between the 30S and 50S subunits, in a similar position as ribosome-bound EF-G; it contacts a number of ribosomal proteins, both rRNAs and the A-site tRNA.</text>
</comment>
<dbReference type="HAMAP" id="MF_00849">
    <property type="entry name" value="BipA"/>
    <property type="match status" value="1"/>
</dbReference>
<dbReference type="Gene3D" id="2.40.30.10">
    <property type="entry name" value="Translation factors"/>
    <property type="match status" value="1"/>
</dbReference>
<evidence type="ECO:0000259" key="5">
    <source>
        <dbReference type="PROSITE" id="PS51722"/>
    </source>
</evidence>
<gene>
    <name evidence="4" type="primary">bipA</name>
    <name evidence="6" type="ORF">TSYNT_5248</name>
</gene>
<proteinExistence type="inferred from homology"/>
<dbReference type="Pfam" id="PF00009">
    <property type="entry name" value="GTP_EFTU"/>
    <property type="match status" value="1"/>
</dbReference>